<evidence type="ECO:0000256" key="1">
    <source>
        <dbReference type="ARBA" id="ARBA00001971"/>
    </source>
</evidence>
<dbReference type="PANTHER" id="PTHR46206:SF2">
    <property type="entry name" value="CYTOCHROME P450 MONOOXYGENASE AUSG-RELATED"/>
    <property type="match status" value="1"/>
</dbReference>
<keyword evidence="7" id="KW-0503">Monooxygenase</keyword>
<evidence type="ECO:0000313" key="10">
    <source>
        <dbReference type="Proteomes" id="UP000515153"/>
    </source>
</evidence>
<evidence type="ECO:0008006" key="12">
    <source>
        <dbReference type="Google" id="ProtNLM"/>
    </source>
</evidence>
<keyword evidence="9" id="KW-1133">Transmembrane helix</keyword>
<comment type="similarity">
    <text evidence="2">Belongs to the cytochrome P450 family.</text>
</comment>
<reference evidence="11" key="2">
    <citation type="submission" date="2019-10" db="EMBL/GenBank/DDBJ databases">
        <authorList>
            <consortium name="NCBI Genome Project"/>
        </authorList>
    </citation>
    <scope>NUCLEOTIDE SEQUENCE</scope>
    <source>
        <strain evidence="11">NI907</strain>
    </source>
</reference>
<evidence type="ECO:0000256" key="7">
    <source>
        <dbReference type="ARBA" id="ARBA00023033"/>
    </source>
</evidence>
<keyword evidence="5" id="KW-0560">Oxidoreductase</keyword>
<dbReference type="AlphaFoldDB" id="A0A6P8BL52"/>
<dbReference type="Proteomes" id="UP000515153">
    <property type="component" value="Unplaced"/>
</dbReference>
<comment type="cofactor">
    <cofactor evidence="1 8">
        <name>heme</name>
        <dbReference type="ChEBI" id="CHEBI:30413"/>
    </cofactor>
</comment>
<evidence type="ECO:0000256" key="9">
    <source>
        <dbReference type="SAM" id="Phobius"/>
    </source>
</evidence>
<dbReference type="GO" id="GO:0016705">
    <property type="term" value="F:oxidoreductase activity, acting on paired donors, with incorporation or reduction of molecular oxygen"/>
    <property type="evidence" value="ECO:0007669"/>
    <property type="project" value="InterPro"/>
</dbReference>
<evidence type="ECO:0000256" key="2">
    <source>
        <dbReference type="ARBA" id="ARBA00010617"/>
    </source>
</evidence>
<dbReference type="GO" id="GO:0004497">
    <property type="term" value="F:monooxygenase activity"/>
    <property type="evidence" value="ECO:0007669"/>
    <property type="project" value="InterPro"/>
</dbReference>
<keyword evidence="9" id="KW-0472">Membrane</keyword>
<reference evidence="11" key="1">
    <citation type="journal article" date="2019" name="Mol. Biol. Evol.">
        <title>Blast fungal genomes show frequent chromosomal changes, gene gains and losses, and effector gene turnover.</title>
        <authorList>
            <person name="Gomez Luciano L.B."/>
            <person name="Jason Tsai I."/>
            <person name="Chuma I."/>
            <person name="Tosa Y."/>
            <person name="Chen Y.H."/>
            <person name="Li J.Y."/>
            <person name="Li M.Y."/>
            <person name="Jade Lu M.Y."/>
            <person name="Nakayashiki H."/>
            <person name="Li W.H."/>
        </authorList>
    </citation>
    <scope>NUCLEOTIDE SEQUENCE</scope>
    <source>
        <strain evidence="11">NI907</strain>
    </source>
</reference>
<evidence type="ECO:0000256" key="6">
    <source>
        <dbReference type="ARBA" id="ARBA00023004"/>
    </source>
</evidence>
<evidence type="ECO:0000256" key="5">
    <source>
        <dbReference type="ARBA" id="ARBA00023002"/>
    </source>
</evidence>
<feature type="binding site" description="axial binding residue" evidence="8">
    <location>
        <position position="494"/>
    </location>
    <ligand>
        <name>heme</name>
        <dbReference type="ChEBI" id="CHEBI:30413"/>
    </ligand>
    <ligandPart>
        <name>Fe</name>
        <dbReference type="ChEBI" id="CHEBI:18248"/>
    </ligandPart>
</feature>
<dbReference type="PRINTS" id="PR00463">
    <property type="entry name" value="EP450I"/>
</dbReference>
<evidence type="ECO:0000256" key="3">
    <source>
        <dbReference type="ARBA" id="ARBA00022617"/>
    </source>
</evidence>
<dbReference type="Gene3D" id="1.10.630.10">
    <property type="entry name" value="Cytochrome P450"/>
    <property type="match status" value="1"/>
</dbReference>
<dbReference type="InterPro" id="IPR002401">
    <property type="entry name" value="Cyt_P450_E_grp-I"/>
</dbReference>
<dbReference type="KEGG" id="pgri:PgNI_02213"/>
<keyword evidence="6 8" id="KW-0408">Iron</keyword>
<keyword evidence="9" id="KW-0812">Transmembrane</keyword>
<evidence type="ECO:0000256" key="4">
    <source>
        <dbReference type="ARBA" id="ARBA00022723"/>
    </source>
</evidence>
<keyword evidence="3 8" id="KW-0349">Heme</keyword>
<accession>A0A6P8BL52</accession>
<dbReference type="GO" id="GO:0020037">
    <property type="term" value="F:heme binding"/>
    <property type="evidence" value="ECO:0007669"/>
    <property type="project" value="InterPro"/>
</dbReference>
<evidence type="ECO:0000256" key="8">
    <source>
        <dbReference type="PIRSR" id="PIRSR602401-1"/>
    </source>
</evidence>
<dbReference type="GO" id="GO:0005506">
    <property type="term" value="F:iron ion binding"/>
    <property type="evidence" value="ECO:0007669"/>
    <property type="project" value="InterPro"/>
</dbReference>
<name>A0A6P8BL52_PYRGI</name>
<feature type="transmembrane region" description="Helical" evidence="9">
    <location>
        <begin position="21"/>
        <end position="44"/>
    </location>
</feature>
<sequence length="882" mass="99724">MFKDGNSVFSLDKSNQSNPKMTLSSTLYLLSVSVLAGSLLIIGYCFYEHICTEWPWSGFPLAVLPGKGRKPKESYMESASRTIAAGLEMFSGPFQIITSTGPKLVLPHKYADEIRNRPELDFNEAFRKDFFAHYPGFDGFKASLDNPFLIPQTLRLKLTPSMGLVTQHLVDEVTDALHDIYGEDQNWHSVTFKQNNLDLIARLSSRAFLGKPICRDKRWLEIAKMHTVDSFLAARDLRAQPFFLRRIMHRFMPHNVNIQRHYTDASRIISAEVESRRRRAEQLLSKGKKPPRVSDAIGWMVEVANGKKVDYVAAQLSLTVASIHATTEALTVALMDVANYPEIKKELREEVIQVVGESGWSKQTLYNMKLMDSFLKESQRLHPPSDVTLNRKVMRNITLSDGTRLPKGAILMVASATKLRDSEIYERPNEFDARRFLRLRDDSSNTANQYVSTSNEMFAFGEQHTIFGKVFKMQGFHADVNEHGVTKGHGRHACPGRFLASSELKVALAHMLLKYDWELDVTDTKPRFFDNETAHMTSPMVKLRVRRRREEINLDLNEDWNLSDSEDQGYTTFFGKLVTEPRGLYAWVSPLRFNSLHFCVFIFQPSCSFTMVKSGPFYSFLPAVARVWAVSLSVPSPRDLFDDPCITFRLPPRSVNATYLGEASVEWPWTQPPFGFGYGKWALAWTSIEEYWGWSNMQNEWYPLNSTISGHLVSDIRPTVIADVNTFQLGSNDTVIKTPAFDVPLAGETYAWNFTIPSDIVGSHDNTAWTGWGYDFHAQGAPYFVSYDATSTGIKNISHGVSVYSAREGGPTKETVDEAAACYDRLGSKTFAALFRSMRRTPTDGRRTHELSWHGGYAAVSVAVGTRKHQSVLKRRGAVLTG</sequence>
<dbReference type="InterPro" id="IPR001128">
    <property type="entry name" value="Cyt_P450"/>
</dbReference>
<dbReference type="RefSeq" id="XP_030987841.1">
    <property type="nucleotide sequence ID" value="XM_031122280.1"/>
</dbReference>
<dbReference type="CDD" id="cd11041">
    <property type="entry name" value="CYP503A1-like"/>
    <property type="match status" value="1"/>
</dbReference>
<gene>
    <name evidence="11" type="ORF">PgNI_02213</name>
</gene>
<dbReference type="Pfam" id="PF00067">
    <property type="entry name" value="p450"/>
    <property type="match status" value="2"/>
</dbReference>
<dbReference type="SUPFAM" id="SSF48264">
    <property type="entry name" value="Cytochrome P450"/>
    <property type="match status" value="1"/>
</dbReference>
<dbReference type="PANTHER" id="PTHR46206">
    <property type="entry name" value="CYTOCHROME P450"/>
    <property type="match status" value="1"/>
</dbReference>
<protein>
    <recommendedName>
        <fullName evidence="12">Cytochrome P450</fullName>
    </recommendedName>
</protein>
<organism evidence="10 11">
    <name type="scientific">Pyricularia grisea</name>
    <name type="common">Crabgrass-specific blast fungus</name>
    <name type="synonym">Magnaporthe grisea</name>
    <dbReference type="NCBI Taxonomy" id="148305"/>
    <lineage>
        <taxon>Eukaryota</taxon>
        <taxon>Fungi</taxon>
        <taxon>Dikarya</taxon>
        <taxon>Ascomycota</taxon>
        <taxon>Pezizomycotina</taxon>
        <taxon>Sordariomycetes</taxon>
        <taxon>Sordariomycetidae</taxon>
        <taxon>Magnaporthales</taxon>
        <taxon>Pyriculariaceae</taxon>
        <taxon>Pyricularia</taxon>
    </lineage>
</organism>
<proteinExistence type="inferred from homology"/>
<keyword evidence="10" id="KW-1185">Reference proteome</keyword>
<reference evidence="11" key="3">
    <citation type="submission" date="2025-08" db="UniProtKB">
        <authorList>
            <consortium name="RefSeq"/>
        </authorList>
    </citation>
    <scope>IDENTIFICATION</scope>
    <source>
        <strain evidence="11">NI907</strain>
    </source>
</reference>
<dbReference type="GeneID" id="41957192"/>
<keyword evidence="4 8" id="KW-0479">Metal-binding</keyword>
<evidence type="ECO:0000313" key="11">
    <source>
        <dbReference type="RefSeq" id="XP_030987841.1"/>
    </source>
</evidence>
<dbReference type="InterPro" id="IPR036396">
    <property type="entry name" value="Cyt_P450_sf"/>
</dbReference>